<accession>A0ABT4JWA5</accession>
<keyword evidence="2" id="KW-1185">Reference proteome</keyword>
<organism evidence="1 2">
    <name type="scientific">Marinomonas phaeophyticola</name>
    <dbReference type="NCBI Taxonomy" id="3004091"/>
    <lineage>
        <taxon>Bacteria</taxon>
        <taxon>Pseudomonadati</taxon>
        <taxon>Pseudomonadota</taxon>
        <taxon>Gammaproteobacteria</taxon>
        <taxon>Oceanospirillales</taxon>
        <taxon>Oceanospirillaceae</taxon>
        <taxon>Marinomonas</taxon>
    </lineage>
</organism>
<proteinExistence type="predicted"/>
<comment type="caution">
    <text evidence="1">The sequence shown here is derived from an EMBL/GenBank/DDBJ whole genome shotgun (WGS) entry which is preliminary data.</text>
</comment>
<dbReference type="EMBL" id="JAPUBN010000018">
    <property type="protein sequence ID" value="MCZ2722647.1"/>
    <property type="molecule type" value="Genomic_DNA"/>
</dbReference>
<evidence type="ECO:0000313" key="2">
    <source>
        <dbReference type="Proteomes" id="UP001149719"/>
    </source>
</evidence>
<sequence>MQNTLITLAQFHYELGYIGHDEYRERVDVALWLSGEIDDEDPRSEHQEEELDNNRERCDTMNDAFVVKSDSGEKFPTGNEDNWLKFLCLNIWVFTKADPDSYPSVPHGHYKSQNKAWPKLNPYTGRVFSSKHQEDKSLRLSQKEMKLIWNDEKFKSFCREMIVWYQEQFPYYGFHVRHTLRFPRW</sequence>
<reference evidence="1" key="1">
    <citation type="submission" date="2022-12" db="EMBL/GenBank/DDBJ databases">
        <title>Marinomonas 15G1-11 sp. nov, isolated from marine algae.</title>
        <authorList>
            <person name="Butt M."/>
            <person name="Choi D.G."/>
            <person name="Kim J.M."/>
            <person name="Lee J.K."/>
            <person name="Baek J.H."/>
            <person name="Jeon C.O."/>
        </authorList>
    </citation>
    <scope>NUCLEOTIDE SEQUENCE</scope>
    <source>
        <strain evidence="1">15G1-11</strain>
    </source>
</reference>
<name>A0ABT4JWA5_9GAMM</name>
<evidence type="ECO:0000313" key="1">
    <source>
        <dbReference type="EMBL" id="MCZ2722647.1"/>
    </source>
</evidence>
<gene>
    <name evidence="1" type="ORF">O1D97_13770</name>
</gene>
<dbReference type="Proteomes" id="UP001149719">
    <property type="component" value="Unassembled WGS sequence"/>
</dbReference>
<dbReference type="RefSeq" id="WP_269126429.1">
    <property type="nucleotide sequence ID" value="NZ_JAPUBN010000018.1"/>
</dbReference>
<protein>
    <submittedName>
        <fullName evidence="1">Uncharacterized protein</fullName>
    </submittedName>
</protein>